<feature type="coiled-coil region" evidence="1">
    <location>
        <begin position="664"/>
        <end position="691"/>
    </location>
</feature>
<feature type="compositionally biased region" description="Acidic residues" evidence="2">
    <location>
        <begin position="40"/>
        <end position="51"/>
    </location>
</feature>
<feature type="compositionally biased region" description="Polar residues" evidence="2">
    <location>
        <begin position="353"/>
        <end position="366"/>
    </location>
</feature>
<dbReference type="GeneID" id="92209624"/>
<organism evidence="3 4">
    <name type="scientific">Lodderomyces beijingensis</name>
    <dbReference type="NCBI Taxonomy" id="1775926"/>
    <lineage>
        <taxon>Eukaryota</taxon>
        <taxon>Fungi</taxon>
        <taxon>Dikarya</taxon>
        <taxon>Ascomycota</taxon>
        <taxon>Saccharomycotina</taxon>
        <taxon>Pichiomycetes</taxon>
        <taxon>Debaryomycetaceae</taxon>
        <taxon>Candida/Lodderomyces clade</taxon>
        <taxon>Lodderomyces</taxon>
    </lineage>
</organism>
<evidence type="ECO:0000256" key="2">
    <source>
        <dbReference type="SAM" id="MobiDB-lite"/>
    </source>
</evidence>
<reference evidence="3 4" key="1">
    <citation type="submission" date="2024-03" db="EMBL/GenBank/DDBJ databases">
        <authorList>
            <person name="Brejova B."/>
        </authorList>
    </citation>
    <scope>NUCLEOTIDE SEQUENCE [LARGE SCALE GENOMIC DNA]</scope>
    <source>
        <strain evidence="3 4">CBS 14171</strain>
    </source>
</reference>
<evidence type="ECO:0000313" key="3">
    <source>
        <dbReference type="EMBL" id="CAK9440328.1"/>
    </source>
</evidence>
<feature type="region of interest" description="Disordered" evidence="2">
    <location>
        <begin position="40"/>
        <end position="61"/>
    </location>
</feature>
<name>A0ABP0ZQK1_9ASCO</name>
<proteinExistence type="predicted"/>
<feature type="region of interest" description="Disordered" evidence="2">
    <location>
        <begin position="340"/>
        <end position="366"/>
    </location>
</feature>
<feature type="region of interest" description="Disordered" evidence="2">
    <location>
        <begin position="520"/>
        <end position="609"/>
    </location>
</feature>
<keyword evidence="1" id="KW-0175">Coiled coil</keyword>
<dbReference type="RefSeq" id="XP_066831366.1">
    <property type="nucleotide sequence ID" value="XM_066974648.1"/>
</dbReference>
<gene>
    <name evidence="3" type="ORF">LODBEIA_P44280</name>
</gene>
<evidence type="ECO:0000256" key="1">
    <source>
        <dbReference type="SAM" id="Coils"/>
    </source>
</evidence>
<keyword evidence="4" id="KW-1185">Reference proteome</keyword>
<accession>A0ABP0ZQK1</accession>
<dbReference type="EMBL" id="OZ022409">
    <property type="protein sequence ID" value="CAK9440328.1"/>
    <property type="molecule type" value="Genomic_DNA"/>
</dbReference>
<protein>
    <submittedName>
        <fullName evidence="3">Uncharacterized protein</fullName>
    </submittedName>
</protein>
<feature type="region of interest" description="Disordered" evidence="2">
    <location>
        <begin position="390"/>
        <end position="493"/>
    </location>
</feature>
<feature type="compositionally biased region" description="Basic and acidic residues" evidence="2">
    <location>
        <begin position="404"/>
        <end position="430"/>
    </location>
</feature>
<evidence type="ECO:0000313" key="4">
    <source>
        <dbReference type="Proteomes" id="UP001497383"/>
    </source>
</evidence>
<dbReference type="Proteomes" id="UP001497383">
    <property type="component" value="Chromosome 5"/>
</dbReference>
<sequence length="706" mass="77341">MQQFICAEPAASLDKDRQIEQLLEPGISFKDRTLATSGWLDEEEYEDEDEEQRLQTFATDESNKCVSDACLPDSQLESSVSDFSSSRKSTFDVGQQQSKQAAFSSAIYNESTLCSSRVVASEQRCQRLVLNPTSSESTIEDKTFSPLKSDSATAIATNDVHSPLRSDAVTVENIFGPFATEGDDEEEKESDETNTRACNDALDFDFFNLGSLLTEEIKRMNSASACLPTASATDDSTRSWDLVISGKQDDTVSLCVPLSQDDLSRELSLQPHTGALPVHSLNNKNSALSLNAMGYRGDISSVVASMKRLNCTLQSTALNNTNNFYKSHTAGNVKDKLVSSDSNAHALQRTADNESSSTAKMETQMVSISPPVKRQRVLSSDDKISWGSRELQTQSYCERKKRRNPEAKVNKQKGFTENRNRDTNRRRTGDALDCAFESEGCSESEANPSEIEVKEKSDAFSLSLELRSRRTRDGDGIETSGKDDSSDSDASDSDIELVQEYVNGELIYPGSLNLTMADSVDRVSRSTSPDDDSIEHLKESREGGGGNMATLRQKHARSHQKLGLPLTPESDISSSSGDQDDYSVCGVADGSGDKQKEEEELGGGGGELRDQLAAAGKDQALSVCCNRTFNVEVDELHAAPVVTTQQEKKAPVCSSEPAIRIKPIMTLKAVRRAMQERMNQVRNRAEALAEQAFQEHIAKKFITVAD</sequence>
<feature type="compositionally biased region" description="Basic and acidic residues" evidence="2">
    <location>
        <begin position="466"/>
        <end position="485"/>
    </location>
</feature>